<dbReference type="EMBL" id="FPHJ01000038">
    <property type="protein sequence ID" value="SFV62693.1"/>
    <property type="molecule type" value="Genomic_DNA"/>
</dbReference>
<keyword evidence="3" id="KW-0808">Transferase</keyword>
<dbReference type="InterPro" id="IPR029063">
    <property type="entry name" value="SAM-dependent_MTases_sf"/>
</dbReference>
<evidence type="ECO:0000313" key="5">
    <source>
        <dbReference type="EMBL" id="SFV62693.1"/>
    </source>
</evidence>
<evidence type="ECO:0000256" key="1">
    <source>
        <dbReference type="ARBA" id="ARBA00004173"/>
    </source>
</evidence>
<dbReference type="PANTHER" id="PTHR12049">
    <property type="entry name" value="PROTEIN ARGININE METHYLTRANSFERASE NDUFAF7, MITOCHONDRIAL"/>
    <property type="match status" value="1"/>
</dbReference>
<dbReference type="InterPro" id="IPR003788">
    <property type="entry name" value="NDUFAF7"/>
</dbReference>
<dbReference type="Pfam" id="PF02636">
    <property type="entry name" value="Methyltransf_28"/>
    <property type="match status" value="1"/>
</dbReference>
<gene>
    <name evidence="5" type="ORF">MNB_SUP05-5-68</name>
</gene>
<proteinExistence type="predicted"/>
<comment type="subcellular location">
    <subcellularLocation>
        <location evidence="1">Mitochondrion</location>
    </subcellularLocation>
</comment>
<evidence type="ECO:0000256" key="3">
    <source>
        <dbReference type="ARBA" id="ARBA00022679"/>
    </source>
</evidence>
<dbReference type="GO" id="GO:0035243">
    <property type="term" value="F:protein-arginine omega-N symmetric methyltransferase activity"/>
    <property type="evidence" value="ECO:0007669"/>
    <property type="project" value="TreeGrafter"/>
</dbReference>
<dbReference type="GO" id="GO:0005739">
    <property type="term" value="C:mitochondrion"/>
    <property type="evidence" value="ECO:0007669"/>
    <property type="project" value="UniProtKB-SubCell"/>
</dbReference>
<keyword evidence="4" id="KW-0496">Mitochondrion</keyword>
<evidence type="ECO:0000256" key="4">
    <source>
        <dbReference type="ARBA" id="ARBA00023128"/>
    </source>
</evidence>
<name>A0A1W1CAE3_9ZZZZ</name>
<organism evidence="5">
    <name type="scientific">hydrothermal vent metagenome</name>
    <dbReference type="NCBI Taxonomy" id="652676"/>
    <lineage>
        <taxon>unclassified sequences</taxon>
        <taxon>metagenomes</taxon>
        <taxon>ecological metagenomes</taxon>
    </lineage>
</organism>
<accession>A0A1W1CAE3</accession>
<keyword evidence="2" id="KW-0489">Methyltransferase</keyword>
<protein>
    <submittedName>
        <fullName evidence="5">COG1565: Uncharacterized conserved protein</fullName>
    </submittedName>
</protein>
<dbReference type="InterPro" id="IPR038375">
    <property type="entry name" value="NDUFAF7_sf"/>
</dbReference>
<dbReference type="SUPFAM" id="SSF53335">
    <property type="entry name" value="S-adenosyl-L-methionine-dependent methyltransferases"/>
    <property type="match status" value="1"/>
</dbReference>
<dbReference type="GO" id="GO:0032259">
    <property type="term" value="P:methylation"/>
    <property type="evidence" value="ECO:0007669"/>
    <property type="project" value="UniProtKB-KW"/>
</dbReference>
<sequence>MKNIIKDIIIQKGEPIGFDEFMELALYHPKYGYYRSSNTIIGGSGDFTTAPEISPLFGWTIAKHCQEVFQNTDKNILEFGAGSGALAIQIMQKIPELKKYYILEVSASLKQLQFKNIKQQLPESINKVVWLKKLPNNFEGIIIANEVLDALPTKRFEFGKNNYELKVSKDLEWVKTTTSQTTPINIPAFNYQTEINFMIKPWLKSLVDCSKKAHILLIDYGYNQNEYYHPQRTTGTLRCYHNHKATDNPFEYIGHQDITSSVNFSLLANIGTSLGLELTGWTTQAHFLINLGIEQFITEISDEYLRIKLTQQLKQLILPTAMGETFKMIGFNKNLSLKYQGFTFDLSHKL</sequence>
<dbReference type="Gene3D" id="3.40.50.12710">
    <property type="match status" value="1"/>
</dbReference>
<reference evidence="5" key="1">
    <citation type="submission" date="2016-10" db="EMBL/GenBank/DDBJ databases">
        <authorList>
            <person name="de Groot N.N."/>
        </authorList>
    </citation>
    <scope>NUCLEOTIDE SEQUENCE</scope>
</reference>
<dbReference type="PANTHER" id="PTHR12049:SF7">
    <property type="entry name" value="PROTEIN ARGININE METHYLTRANSFERASE NDUFAF7, MITOCHONDRIAL"/>
    <property type="match status" value="1"/>
</dbReference>
<evidence type="ECO:0000256" key="2">
    <source>
        <dbReference type="ARBA" id="ARBA00022603"/>
    </source>
</evidence>
<dbReference type="AlphaFoldDB" id="A0A1W1CAE3"/>